<dbReference type="GO" id="GO:0016740">
    <property type="term" value="F:transferase activity"/>
    <property type="evidence" value="ECO:0007669"/>
    <property type="project" value="UniProtKB-KW"/>
</dbReference>
<keyword evidence="2" id="KW-0808">Transferase</keyword>
<evidence type="ECO:0000259" key="1">
    <source>
        <dbReference type="Pfam" id="PF00534"/>
    </source>
</evidence>
<dbReference type="PANTHER" id="PTHR45947:SF3">
    <property type="entry name" value="SULFOQUINOVOSYL TRANSFERASE SQD2"/>
    <property type="match status" value="1"/>
</dbReference>
<proteinExistence type="predicted"/>
<dbReference type="RefSeq" id="WP_264981611.1">
    <property type="nucleotide sequence ID" value="NZ_AP026708.1"/>
</dbReference>
<name>A0ABN6RYL0_9BACT</name>
<dbReference type="EMBL" id="AP026708">
    <property type="protein sequence ID" value="BDQ34717.1"/>
    <property type="molecule type" value="Genomic_DNA"/>
</dbReference>
<gene>
    <name evidence="2" type="ORF">JCM14722_22590</name>
</gene>
<dbReference type="PANTHER" id="PTHR45947">
    <property type="entry name" value="SULFOQUINOVOSYL TRANSFERASE SQD2"/>
    <property type="match status" value="1"/>
</dbReference>
<keyword evidence="3" id="KW-1185">Reference proteome</keyword>
<evidence type="ECO:0000313" key="2">
    <source>
        <dbReference type="EMBL" id="BDQ34717.1"/>
    </source>
</evidence>
<reference evidence="2" key="1">
    <citation type="submission" date="2022-08" db="EMBL/GenBank/DDBJ databases">
        <title>Genome Sequence of the sulphate-reducing bacterium, Pseudodesulfovibrio portus JCM14722.</title>
        <authorList>
            <person name="Kondo R."/>
            <person name="Kataoka T."/>
        </authorList>
    </citation>
    <scope>NUCLEOTIDE SEQUENCE</scope>
    <source>
        <strain evidence="2">JCM 14722</strain>
    </source>
</reference>
<sequence>MKILYLSTLDIMGGAARGAYRLHRGLLDKGVDSTMLCAMKFSDDPTVLGPRSVWERRYWNFRHWVEKGVLRLQRTTNPIIHSVNMLPTGNGRRVNEFDADIVQLHWIGSEMISIREVAAIQKPIVWRLADQWAFSGAEHYALAGQVERYIHGYTAENRPREYGGPDVDSWVWKRKMKHWLDKEMTIITGSRWLAECAKRSRLFQNKRVEAVKSGIDISVYKPIGRTEARKLLNLPQDKKLILFGALSATSDPRKGFHLLSPALRDVASAFSGQVEALVLGSSRPTDAPDFGMPVHYIPKLSDDVSLALTYSAADVLVAPSTMDNLPFSVMEAQACGTPCVAFDIGGLPDMIDHQANGWLARPFETDDLAEGMKTILGDDSVRAAWSRAGRDKAVAEYDVAVQADAYIAIYREILAGQ</sequence>
<dbReference type="InterPro" id="IPR001296">
    <property type="entry name" value="Glyco_trans_1"/>
</dbReference>
<feature type="domain" description="Glycosyl transferase family 1" evidence="1">
    <location>
        <begin position="226"/>
        <end position="391"/>
    </location>
</feature>
<protein>
    <submittedName>
        <fullName evidence="2">Glycosyl transferase</fullName>
    </submittedName>
</protein>
<dbReference type="SUPFAM" id="SSF53756">
    <property type="entry name" value="UDP-Glycosyltransferase/glycogen phosphorylase"/>
    <property type="match status" value="1"/>
</dbReference>
<organism evidence="2 3">
    <name type="scientific">Pseudodesulfovibrio portus</name>
    <dbReference type="NCBI Taxonomy" id="231439"/>
    <lineage>
        <taxon>Bacteria</taxon>
        <taxon>Pseudomonadati</taxon>
        <taxon>Thermodesulfobacteriota</taxon>
        <taxon>Desulfovibrionia</taxon>
        <taxon>Desulfovibrionales</taxon>
        <taxon>Desulfovibrionaceae</taxon>
    </lineage>
</organism>
<accession>A0ABN6RYL0</accession>
<dbReference type="Pfam" id="PF00534">
    <property type="entry name" value="Glycos_transf_1"/>
    <property type="match status" value="1"/>
</dbReference>
<dbReference type="Proteomes" id="UP001061361">
    <property type="component" value="Chromosome"/>
</dbReference>
<evidence type="ECO:0000313" key="3">
    <source>
        <dbReference type="Proteomes" id="UP001061361"/>
    </source>
</evidence>
<dbReference type="InterPro" id="IPR050194">
    <property type="entry name" value="Glycosyltransferase_grp1"/>
</dbReference>
<dbReference type="Gene3D" id="3.40.50.2000">
    <property type="entry name" value="Glycogen Phosphorylase B"/>
    <property type="match status" value="2"/>
</dbReference>